<proteinExistence type="predicted"/>
<feature type="transmembrane region" description="Helical" evidence="2">
    <location>
        <begin position="108"/>
        <end position="126"/>
    </location>
</feature>
<dbReference type="Proteomes" id="UP000654345">
    <property type="component" value="Unassembled WGS sequence"/>
</dbReference>
<keyword evidence="2" id="KW-1133">Transmembrane helix</keyword>
<feature type="transmembrane region" description="Helical" evidence="2">
    <location>
        <begin position="146"/>
        <end position="165"/>
    </location>
</feature>
<evidence type="ECO:0000256" key="1">
    <source>
        <dbReference type="SAM" id="MobiDB-lite"/>
    </source>
</evidence>
<comment type="caution">
    <text evidence="3">The sequence shown here is derived from an EMBL/GenBank/DDBJ whole genome shotgun (WGS) entry which is preliminary data.</text>
</comment>
<evidence type="ECO:0008006" key="5">
    <source>
        <dbReference type="Google" id="ProtNLM"/>
    </source>
</evidence>
<accession>A0ABQ3UNV3</accession>
<feature type="transmembrane region" description="Helical" evidence="2">
    <location>
        <begin position="61"/>
        <end position="87"/>
    </location>
</feature>
<organism evidence="3 4">
    <name type="scientific">Ktedonobacter robiniae</name>
    <dbReference type="NCBI Taxonomy" id="2778365"/>
    <lineage>
        <taxon>Bacteria</taxon>
        <taxon>Bacillati</taxon>
        <taxon>Chloroflexota</taxon>
        <taxon>Ktedonobacteria</taxon>
        <taxon>Ktedonobacterales</taxon>
        <taxon>Ktedonobacteraceae</taxon>
        <taxon>Ktedonobacter</taxon>
    </lineage>
</organism>
<keyword evidence="4" id="KW-1185">Reference proteome</keyword>
<sequence>MKTLSNHESGRPAGPTSRDAENAEGRSGVVGNERMTALAGVVLLVLLLIELISSVSLHAGMAIHIVVGVLLSCPLLVKLASTGYRFLRYYTRAPAYVRKGPPSLPRRLLAPLLVVTTLLVVGSGMGLVVTGPTNAGLLMRLHDLSVLLWISLIALHVGAYLWRAPRLVADDWRKPSDRSLISGRKIRLGVNIGAGLSGAVVAMILFPGVAPWVTWSQANQKISSPVVVGLVIAAVASVSSRPWKWK</sequence>
<feature type="transmembrane region" description="Helical" evidence="2">
    <location>
        <begin position="35"/>
        <end position="55"/>
    </location>
</feature>
<name>A0ABQ3UNV3_9CHLR</name>
<evidence type="ECO:0000256" key="2">
    <source>
        <dbReference type="SAM" id="Phobius"/>
    </source>
</evidence>
<evidence type="ECO:0000313" key="3">
    <source>
        <dbReference type="EMBL" id="GHO54454.1"/>
    </source>
</evidence>
<feature type="transmembrane region" description="Helical" evidence="2">
    <location>
        <begin position="222"/>
        <end position="240"/>
    </location>
</feature>
<reference evidence="3 4" key="1">
    <citation type="journal article" date="2021" name="Int. J. Syst. Evol. Microbiol.">
        <title>Reticulibacter mediterranei gen. nov., sp. nov., within the new family Reticulibacteraceae fam. nov., and Ktedonospora formicarum gen. nov., sp. nov., Ktedonobacter robiniae sp. nov., Dictyobacter formicarum sp. nov. and Dictyobacter arantiisoli sp. nov., belonging to the class Ktedonobacteria.</title>
        <authorList>
            <person name="Yabe S."/>
            <person name="Zheng Y."/>
            <person name="Wang C.M."/>
            <person name="Sakai Y."/>
            <person name="Abe K."/>
            <person name="Yokota A."/>
            <person name="Donadio S."/>
            <person name="Cavaletti L."/>
            <person name="Monciardini P."/>
        </authorList>
    </citation>
    <scope>NUCLEOTIDE SEQUENCE [LARGE SCALE GENOMIC DNA]</scope>
    <source>
        <strain evidence="3 4">SOSP1-30</strain>
    </source>
</reference>
<keyword evidence="2" id="KW-0812">Transmembrane</keyword>
<evidence type="ECO:0000313" key="4">
    <source>
        <dbReference type="Proteomes" id="UP000654345"/>
    </source>
</evidence>
<feature type="region of interest" description="Disordered" evidence="1">
    <location>
        <begin position="1"/>
        <end position="26"/>
    </location>
</feature>
<dbReference type="RefSeq" id="WP_201371167.1">
    <property type="nucleotide sequence ID" value="NZ_BNJG01000001.1"/>
</dbReference>
<keyword evidence="2" id="KW-0472">Membrane</keyword>
<dbReference type="EMBL" id="BNJG01000001">
    <property type="protein sequence ID" value="GHO54454.1"/>
    <property type="molecule type" value="Genomic_DNA"/>
</dbReference>
<gene>
    <name evidence="3" type="ORF">KSB_29290</name>
</gene>
<protein>
    <recommendedName>
        <fullName evidence="5">DUF4405 domain-containing protein</fullName>
    </recommendedName>
</protein>
<feature type="transmembrane region" description="Helical" evidence="2">
    <location>
        <begin position="186"/>
        <end position="210"/>
    </location>
</feature>